<feature type="compositionally biased region" description="Basic and acidic residues" evidence="16">
    <location>
        <begin position="723"/>
        <end position="733"/>
    </location>
</feature>
<keyword evidence="9 14" id="KW-0233">DNA recombination</keyword>
<name>A0A5B8MQJ8_9CHLO</name>
<evidence type="ECO:0000256" key="4">
    <source>
        <dbReference type="ARBA" id="ARBA00022618"/>
    </source>
</evidence>
<comment type="catalytic activity">
    <reaction evidence="13 14">
        <text>ATP + (deoxyribonucleotide)n-3'-hydroxyl + 5'-phospho-(deoxyribonucleotide)m = (deoxyribonucleotide)n+m + AMP + diphosphate.</text>
        <dbReference type="EC" id="6.5.1.1"/>
    </reaction>
</comment>
<dbReference type="NCBIfam" id="TIGR00574">
    <property type="entry name" value="dnl1"/>
    <property type="match status" value="1"/>
</dbReference>
<dbReference type="Pfam" id="PF04679">
    <property type="entry name" value="DNA_ligase_A_C"/>
    <property type="match status" value="1"/>
</dbReference>
<comment type="similarity">
    <text evidence="2 15">Belongs to the ATP-dependent DNA ligase family.</text>
</comment>
<dbReference type="GO" id="GO:0051301">
    <property type="term" value="P:cell division"/>
    <property type="evidence" value="ECO:0007669"/>
    <property type="project" value="UniProtKB-KW"/>
</dbReference>
<dbReference type="PANTHER" id="PTHR45674">
    <property type="entry name" value="DNA LIGASE 1/3 FAMILY MEMBER"/>
    <property type="match status" value="1"/>
</dbReference>
<keyword evidence="11" id="KW-0539">Nucleus</keyword>
<dbReference type="GO" id="GO:0005739">
    <property type="term" value="C:mitochondrion"/>
    <property type="evidence" value="ECO:0007669"/>
    <property type="project" value="TreeGrafter"/>
</dbReference>
<dbReference type="PANTHER" id="PTHR45674:SF4">
    <property type="entry name" value="DNA LIGASE 1"/>
    <property type="match status" value="1"/>
</dbReference>
<dbReference type="GO" id="GO:0006273">
    <property type="term" value="P:lagging strand elongation"/>
    <property type="evidence" value="ECO:0007669"/>
    <property type="project" value="TreeGrafter"/>
</dbReference>
<evidence type="ECO:0000256" key="8">
    <source>
        <dbReference type="ARBA" id="ARBA00022840"/>
    </source>
</evidence>
<dbReference type="PROSITE" id="PS50160">
    <property type="entry name" value="DNA_LIGASE_A3"/>
    <property type="match status" value="1"/>
</dbReference>
<sequence length="766" mass="85317">MPMQQRSIEFFFRGGGGGGGGAAKTKMKANPVRAASTDGGEGPVDKENGAVEQPKFKRLKKTSSSSQEEDKGEGRRRETLSLSGDARVKDEHKGGLTLSQSPQSKKPKGKKAAPAFGVGEKSIAAAALNKSFDAKGSATWKEGEPVPYSALAETFDKLSGTSKRLEKTKILTEFFRTVVSVTPEDLLPCVYLSVCQIAPSHDGIELGIGDSTIMKALSESTGKTVNALKDEMKKKGDLGDVAMSCRSAQKTMFQPKPLVARHVFQEFKTIALTEGGQSMEKKKSIIKKLLTSSKRTEATYVVRALQGKLRVGASEQTVVAALSRAILWEKDEFDKKSDETIAKCEDEADKIVKQVFSECPSFDLIIPALLASGVFELPKHCKFTVGVPIRPMLAKPTTGVHEVLEKFTDVEFTCEYKYDGERAQIHYQDGKIKIFSRNAEDNTPKYPEVSSEILPKSLRENTRNVVLDGEIVAFDRELKQILPFQRLQKRKRKDVTDEDMKKQAQVCYFAFDCLYYNDKSLLQSTLLERREALREACQEQEGMFLFATDKTSNDVEELQVFLEESIVAKTEGLIVKTVDSTYEPSQRSLNWLKLKKDYMDGVGDSLDLVVVGAWHGKGKRKGVYGNFLLAVYNDDDEVYEVISKIGTGFEEAELAEVHKDLSQHKIDAPRSYYKFKDNKNVPDVWFDAKVVWEVKVANLTLSPHYESAFGMAEAGKGISMRFPRYERTRKDRTPTSATTSTQLLEMYENQPEAGGRGNKNANDYSD</sequence>
<evidence type="ECO:0000256" key="2">
    <source>
        <dbReference type="ARBA" id="ARBA00007572"/>
    </source>
</evidence>
<feature type="compositionally biased region" description="Polar residues" evidence="16">
    <location>
        <begin position="734"/>
        <end position="743"/>
    </location>
</feature>
<evidence type="ECO:0000256" key="7">
    <source>
        <dbReference type="ARBA" id="ARBA00022763"/>
    </source>
</evidence>
<dbReference type="Gene3D" id="3.30.470.30">
    <property type="entry name" value="DNA ligase/mRNA capping enzyme"/>
    <property type="match status" value="1"/>
</dbReference>
<keyword evidence="6 14" id="KW-0547">Nucleotide-binding</keyword>
<keyword evidence="4" id="KW-0132">Cell division</keyword>
<dbReference type="GO" id="GO:0005634">
    <property type="term" value="C:nucleus"/>
    <property type="evidence" value="ECO:0007669"/>
    <property type="project" value="UniProtKB-SubCell"/>
</dbReference>
<feature type="compositionally biased region" description="Gly residues" evidence="16">
    <location>
        <begin position="13"/>
        <end position="22"/>
    </location>
</feature>
<evidence type="ECO:0000256" key="1">
    <source>
        <dbReference type="ARBA" id="ARBA00004123"/>
    </source>
</evidence>
<dbReference type="Pfam" id="PF01068">
    <property type="entry name" value="DNA_ligase_A_M"/>
    <property type="match status" value="1"/>
</dbReference>
<keyword evidence="12" id="KW-0131">Cell cycle</keyword>
<evidence type="ECO:0000313" key="19">
    <source>
        <dbReference type="Proteomes" id="UP000316726"/>
    </source>
</evidence>
<dbReference type="InterPro" id="IPR012340">
    <property type="entry name" value="NA-bd_OB-fold"/>
</dbReference>
<organism evidence="18 19">
    <name type="scientific">Chloropicon primus</name>
    <dbReference type="NCBI Taxonomy" id="1764295"/>
    <lineage>
        <taxon>Eukaryota</taxon>
        <taxon>Viridiplantae</taxon>
        <taxon>Chlorophyta</taxon>
        <taxon>Chloropicophyceae</taxon>
        <taxon>Chloropicales</taxon>
        <taxon>Chloropicaceae</taxon>
        <taxon>Chloropicon</taxon>
    </lineage>
</organism>
<dbReference type="GO" id="GO:0005524">
    <property type="term" value="F:ATP binding"/>
    <property type="evidence" value="ECO:0007669"/>
    <property type="project" value="UniProtKB-KW"/>
</dbReference>
<dbReference type="PROSITE" id="PS00333">
    <property type="entry name" value="DNA_LIGASE_A2"/>
    <property type="match status" value="1"/>
</dbReference>
<dbReference type="SUPFAM" id="SSF50249">
    <property type="entry name" value="Nucleic acid-binding proteins"/>
    <property type="match status" value="1"/>
</dbReference>
<dbReference type="SUPFAM" id="SSF56091">
    <property type="entry name" value="DNA ligase/mRNA capping enzyme, catalytic domain"/>
    <property type="match status" value="1"/>
</dbReference>
<evidence type="ECO:0000256" key="13">
    <source>
        <dbReference type="ARBA" id="ARBA00034003"/>
    </source>
</evidence>
<dbReference type="Gene3D" id="2.40.50.140">
    <property type="entry name" value="Nucleic acid-binding proteins"/>
    <property type="match status" value="1"/>
</dbReference>
<dbReference type="STRING" id="1764295.A0A5B8MQJ8"/>
<dbReference type="InterPro" id="IPR036599">
    <property type="entry name" value="DNA_ligase_N_sf"/>
</dbReference>
<evidence type="ECO:0000256" key="12">
    <source>
        <dbReference type="ARBA" id="ARBA00023306"/>
    </source>
</evidence>
<dbReference type="FunFam" id="3.30.470.30:FF:000002">
    <property type="entry name" value="DNA ligase"/>
    <property type="match status" value="1"/>
</dbReference>
<dbReference type="FunFam" id="1.10.3260.10:FF:000001">
    <property type="entry name" value="DNA ligase"/>
    <property type="match status" value="1"/>
</dbReference>
<feature type="region of interest" description="Disordered" evidence="16">
    <location>
        <begin position="1"/>
        <end position="114"/>
    </location>
</feature>
<keyword evidence="8 14" id="KW-0067">ATP-binding</keyword>
<evidence type="ECO:0000256" key="14">
    <source>
        <dbReference type="RuleBase" id="RU000617"/>
    </source>
</evidence>
<feature type="compositionally biased region" description="Basic and acidic residues" evidence="16">
    <location>
        <begin position="68"/>
        <end position="79"/>
    </location>
</feature>
<keyword evidence="5" id="KW-0235">DNA replication</keyword>
<evidence type="ECO:0000313" key="18">
    <source>
        <dbReference type="EMBL" id="QDZ22683.1"/>
    </source>
</evidence>
<evidence type="ECO:0000256" key="3">
    <source>
        <dbReference type="ARBA" id="ARBA00022598"/>
    </source>
</evidence>
<dbReference type="GO" id="GO:0006281">
    <property type="term" value="P:DNA repair"/>
    <property type="evidence" value="ECO:0007669"/>
    <property type="project" value="UniProtKB-KW"/>
</dbReference>
<dbReference type="InterPro" id="IPR012310">
    <property type="entry name" value="DNA_ligase_ATP-dep_cent"/>
</dbReference>
<gene>
    <name evidence="18" type="ORF">A3770_08p52010</name>
</gene>
<evidence type="ECO:0000259" key="17">
    <source>
        <dbReference type="PROSITE" id="PS50160"/>
    </source>
</evidence>
<dbReference type="OrthoDB" id="206088at2759"/>
<evidence type="ECO:0000256" key="11">
    <source>
        <dbReference type="ARBA" id="ARBA00023242"/>
    </source>
</evidence>
<accession>A0A5B8MQJ8</accession>
<dbReference type="CDD" id="cd07900">
    <property type="entry name" value="Adenylation_DNA_ligase_I_Euk"/>
    <property type="match status" value="1"/>
</dbReference>
<dbReference type="GO" id="GO:0003910">
    <property type="term" value="F:DNA ligase (ATP) activity"/>
    <property type="evidence" value="ECO:0007669"/>
    <property type="project" value="UniProtKB-EC"/>
</dbReference>
<dbReference type="Gene3D" id="1.10.3260.10">
    <property type="entry name" value="DNA ligase, ATP-dependent, N-terminal domain"/>
    <property type="match status" value="1"/>
</dbReference>
<dbReference type="GO" id="GO:0071897">
    <property type="term" value="P:DNA biosynthetic process"/>
    <property type="evidence" value="ECO:0007669"/>
    <property type="project" value="InterPro"/>
</dbReference>
<dbReference type="EMBL" id="CP031041">
    <property type="protein sequence ID" value="QDZ22683.1"/>
    <property type="molecule type" value="Genomic_DNA"/>
</dbReference>
<comment type="subcellular location">
    <subcellularLocation>
        <location evidence="1">Nucleus</location>
    </subcellularLocation>
</comment>
<dbReference type="GO" id="GO:0003677">
    <property type="term" value="F:DNA binding"/>
    <property type="evidence" value="ECO:0007669"/>
    <property type="project" value="InterPro"/>
</dbReference>
<dbReference type="CDD" id="cd07969">
    <property type="entry name" value="OBF_DNA_ligase_I"/>
    <property type="match status" value="1"/>
</dbReference>
<dbReference type="Proteomes" id="UP000316726">
    <property type="component" value="Chromosome 8"/>
</dbReference>
<dbReference type="Pfam" id="PF04675">
    <property type="entry name" value="DNA_ligase_A_N"/>
    <property type="match status" value="1"/>
</dbReference>
<evidence type="ECO:0000256" key="6">
    <source>
        <dbReference type="ARBA" id="ARBA00022741"/>
    </source>
</evidence>
<dbReference type="SUPFAM" id="SSF117018">
    <property type="entry name" value="ATP-dependent DNA ligase DNA-binding domain"/>
    <property type="match status" value="1"/>
</dbReference>
<dbReference type="InterPro" id="IPR050191">
    <property type="entry name" value="ATP-dep_DNA_ligase"/>
</dbReference>
<feature type="region of interest" description="Disordered" evidence="16">
    <location>
        <begin position="723"/>
        <end position="766"/>
    </location>
</feature>
<keyword evidence="19" id="KW-1185">Reference proteome</keyword>
<dbReference type="InterPro" id="IPR016059">
    <property type="entry name" value="DNA_ligase_ATP-dep_CS"/>
</dbReference>
<dbReference type="AlphaFoldDB" id="A0A5B8MQJ8"/>
<keyword evidence="3 14" id="KW-0436">Ligase</keyword>
<dbReference type="GO" id="GO:0006310">
    <property type="term" value="P:DNA recombination"/>
    <property type="evidence" value="ECO:0007669"/>
    <property type="project" value="UniProtKB-KW"/>
</dbReference>
<dbReference type="EC" id="6.5.1.1" evidence="14"/>
<proteinExistence type="inferred from homology"/>
<dbReference type="InterPro" id="IPR000977">
    <property type="entry name" value="DNA_ligase_ATP-dep"/>
</dbReference>
<evidence type="ECO:0000256" key="9">
    <source>
        <dbReference type="ARBA" id="ARBA00023172"/>
    </source>
</evidence>
<reference evidence="18 19" key="1">
    <citation type="submission" date="2018-07" db="EMBL/GenBank/DDBJ databases">
        <title>The complete nuclear genome of the prasinophyte Chloropicon primus (CCMP1205).</title>
        <authorList>
            <person name="Pombert J.-F."/>
            <person name="Otis C."/>
            <person name="Turmel M."/>
            <person name="Lemieux C."/>
        </authorList>
    </citation>
    <scope>NUCLEOTIDE SEQUENCE [LARGE SCALE GENOMIC DNA]</scope>
    <source>
        <strain evidence="18 19">CCMP1205</strain>
    </source>
</reference>
<evidence type="ECO:0000256" key="10">
    <source>
        <dbReference type="ARBA" id="ARBA00023204"/>
    </source>
</evidence>
<protein>
    <recommendedName>
        <fullName evidence="14">DNA ligase</fullName>
        <ecNumber evidence="14">6.5.1.1</ecNumber>
    </recommendedName>
</protein>
<evidence type="ECO:0000256" key="5">
    <source>
        <dbReference type="ARBA" id="ARBA00022705"/>
    </source>
</evidence>
<dbReference type="FunFam" id="2.40.50.140:FF:000062">
    <property type="entry name" value="DNA ligase"/>
    <property type="match status" value="1"/>
</dbReference>
<dbReference type="PROSITE" id="PS00697">
    <property type="entry name" value="DNA_LIGASE_A1"/>
    <property type="match status" value="1"/>
</dbReference>
<dbReference type="Gene3D" id="3.30.1490.70">
    <property type="match status" value="1"/>
</dbReference>
<keyword evidence="7 14" id="KW-0227">DNA damage</keyword>
<dbReference type="InterPro" id="IPR012309">
    <property type="entry name" value="DNA_ligase_ATP-dep_C"/>
</dbReference>
<keyword evidence="10 14" id="KW-0234">DNA repair</keyword>
<evidence type="ECO:0000256" key="16">
    <source>
        <dbReference type="SAM" id="MobiDB-lite"/>
    </source>
</evidence>
<feature type="domain" description="ATP-dependent DNA ligase family profile" evidence="17">
    <location>
        <begin position="499"/>
        <end position="633"/>
    </location>
</feature>
<dbReference type="InterPro" id="IPR012308">
    <property type="entry name" value="DNA_ligase_ATP-dep_N"/>
</dbReference>
<evidence type="ECO:0000256" key="15">
    <source>
        <dbReference type="RuleBase" id="RU004196"/>
    </source>
</evidence>